<comment type="caution">
    <text evidence="2">The sequence shown here is derived from an EMBL/GenBank/DDBJ whole genome shotgun (WGS) entry which is preliminary data.</text>
</comment>
<evidence type="ECO:0008006" key="3">
    <source>
        <dbReference type="Google" id="ProtNLM"/>
    </source>
</evidence>
<feature type="compositionally biased region" description="Low complexity" evidence="1">
    <location>
        <begin position="134"/>
        <end position="143"/>
    </location>
</feature>
<name>A0A0F9QAU4_9ZZZZ</name>
<proteinExistence type="predicted"/>
<feature type="region of interest" description="Disordered" evidence="1">
    <location>
        <begin position="132"/>
        <end position="161"/>
    </location>
</feature>
<feature type="non-terminal residue" evidence="2">
    <location>
        <position position="292"/>
    </location>
</feature>
<gene>
    <name evidence="2" type="ORF">LCGC14_1117140</name>
</gene>
<dbReference type="AlphaFoldDB" id="A0A0F9QAU4"/>
<evidence type="ECO:0000313" key="2">
    <source>
        <dbReference type="EMBL" id="KKN02488.1"/>
    </source>
</evidence>
<reference evidence="2" key="1">
    <citation type="journal article" date="2015" name="Nature">
        <title>Complex archaea that bridge the gap between prokaryotes and eukaryotes.</title>
        <authorList>
            <person name="Spang A."/>
            <person name="Saw J.H."/>
            <person name="Jorgensen S.L."/>
            <person name="Zaremba-Niedzwiedzka K."/>
            <person name="Martijn J."/>
            <person name="Lind A.E."/>
            <person name="van Eijk R."/>
            <person name="Schleper C."/>
            <person name="Guy L."/>
            <person name="Ettema T.J."/>
        </authorList>
    </citation>
    <scope>NUCLEOTIDE SEQUENCE</scope>
</reference>
<accession>A0A0F9QAU4</accession>
<protein>
    <recommendedName>
        <fullName evidence="3">Bacteriophage lambda Replication protein O N-terminal domain-containing protein</fullName>
    </recommendedName>
</protein>
<sequence>MQRTRKAPVPNQDQSRIKLDRYIENEVVMISKVTTDLFLSMGKDYSNCLGLYHFYCYTGRWQKSNQPYATTKFVSQGIGWSENKVKRIKRTLRQLGLIEDVVVNEETGQHKSYIKVNFLYFPSDIDCLNLQDCPPTQKTTPSPKNNPPLPPKKDPPNALSTNRVNALSTNIFTSKSETEQNKPPDKYTDFTEWFLQAQLKAHGNRAETITPNLIAACTATLDKLVRLDGFDFEQDVISVIQWAMEDNFWSGNIFSLAPLRNKKNGSSKFKKIARAYDQRAKFIPGRSLSPLS</sequence>
<evidence type="ECO:0000256" key="1">
    <source>
        <dbReference type="SAM" id="MobiDB-lite"/>
    </source>
</evidence>
<dbReference type="EMBL" id="LAZR01005143">
    <property type="protein sequence ID" value="KKN02488.1"/>
    <property type="molecule type" value="Genomic_DNA"/>
</dbReference>
<organism evidence="2">
    <name type="scientific">marine sediment metagenome</name>
    <dbReference type="NCBI Taxonomy" id="412755"/>
    <lineage>
        <taxon>unclassified sequences</taxon>
        <taxon>metagenomes</taxon>
        <taxon>ecological metagenomes</taxon>
    </lineage>
</organism>